<name>A0A3N4Q1D2_9BACT</name>
<dbReference type="RefSeq" id="WP_123849208.1">
    <property type="nucleotide sequence ID" value="NZ_RPDH01000003.1"/>
</dbReference>
<sequence length="80" mass="9170">MRPYEVKDRAIKSLAYREKITEEQAAQIIDGLLSGKRKIVIRGTQSATVLSLDGHPQLTKETFSEQMRRIAAHKAKNKYR</sequence>
<dbReference type="EMBL" id="RPDH01000003">
    <property type="protein sequence ID" value="RPE05564.1"/>
    <property type="molecule type" value="Genomic_DNA"/>
</dbReference>
<dbReference type="Proteomes" id="UP000278351">
    <property type="component" value="Unassembled WGS sequence"/>
</dbReference>
<proteinExistence type="predicted"/>
<gene>
    <name evidence="1" type="ORF">EGT74_24590</name>
</gene>
<evidence type="ECO:0000313" key="2">
    <source>
        <dbReference type="Proteomes" id="UP000278351"/>
    </source>
</evidence>
<evidence type="ECO:0000313" key="1">
    <source>
        <dbReference type="EMBL" id="RPE05564.1"/>
    </source>
</evidence>
<protein>
    <submittedName>
        <fullName evidence="1">Uncharacterized protein</fullName>
    </submittedName>
</protein>
<organism evidence="1 2">
    <name type="scientific">Chitinophaga lutea</name>
    <dbReference type="NCBI Taxonomy" id="2488634"/>
    <lineage>
        <taxon>Bacteria</taxon>
        <taxon>Pseudomonadati</taxon>
        <taxon>Bacteroidota</taxon>
        <taxon>Chitinophagia</taxon>
        <taxon>Chitinophagales</taxon>
        <taxon>Chitinophagaceae</taxon>
        <taxon>Chitinophaga</taxon>
    </lineage>
</organism>
<reference evidence="1 2" key="1">
    <citation type="submission" date="2018-11" db="EMBL/GenBank/DDBJ databases">
        <title>Chitinophaga lutea sp.nov., isolate from arsenic contaminated soil.</title>
        <authorList>
            <person name="Zong Y."/>
        </authorList>
    </citation>
    <scope>NUCLEOTIDE SEQUENCE [LARGE SCALE GENOMIC DNA]</scope>
    <source>
        <strain evidence="1 2">ZY74</strain>
    </source>
</reference>
<keyword evidence="2" id="KW-1185">Reference proteome</keyword>
<dbReference type="AlphaFoldDB" id="A0A3N4Q1D2"/>
<accession>A0A3N4Q1D2</accession>
<comment type="caution">
    <text evidence="1">The sequence shown here is derived from an EMBL/GenBank/DDBJ whole genome shotgun (WGS) entry which is preliminary data.</text>
</comment>